<name>A0A3P6FQS5_BRAOL</name>
<dbReference type="AlphaFoldDB" id="A0A3P6FQS5"/>
<gene>
    <name evidence="1" type="ORF">BOLC6T35970H</name>
</gene>
<reference evidence="1" key="1">
    <citation type="submission" date="2018-11" db="EMBL/GenBank/DDBJ databases">
        <authorList>
            <consortium name="Genoscope - CEA"/>
            <person name="William W."/>
        </authorList>
    </citation>
    <scope>NUCLEOTIDE SEQUENCE</scope>
</reference>
<sequence length="105" mass="11800">MKSLAFSLLRTVLDDLGATSQSDLPRSLPIQSDPLERRTKVARDHRPLRRFLPRAARPGISISHPLERPPKATPEIIFGSIEKYTKTLLRSSVLGFLIVMFLCSC</sequence>
<protein>
    <submittedName>
        <fullName evidence="1">Uncharacterized protein</fullName>
    </submittedName>
</protein>
<accession>A0A3P6FQS5</accession>
<proteinExistence type="predicted"/>
<organism evidence="1">
    <name type="scientific">Brassica oleracea</name>
    <name type="common">Wild cabbage</name>
    <dbReference type="NCBI Taxonomy" id="3712"/>
    <lineage>
        <taxon>Eukaryota</taxon>
        <taxon>Viridiplantae</taxon>
        <taxon>Streptophyta</taxon>
        <taxon>Embryophyta</taxon>
        <taxon>Tracheophyta</taxon>
        <taxon>Spermatophyta</taxon>
        <taxon>Magnoliopsida</taxon>
        <taxon>eudicotyledons</taxon>
        <taxon>Gunneridae</taxon>
        <taxon>Pentapetalae</taxon>
        <taxon>rosids</taxon>
        <taxon>malvids</taxon>
        <taxon>Brassicales</taxon>
        <taxon>Brassicaceae</taxon>
        <taxon>Brassiceae</taxon>
        <taxon>Brassica</taxon>
    </lineage>
</organism>
<evidence type="ECO:0000313" key="1">
    <source>
        <dbReference type="EMBL" id="VDD60517.1"/>
    </source>
</evidence>
<dbReference type="EMBL" id="LR031880">
    <property type="protein sequence ID" value="VDD60517.1"/>
    <property type="molecule type" value="Genomic_DNA"/>
</dbReference>